<name>A0AA89CAE9_PINIB</name>
<evidence type="ECO:0000313" key="3">
    <source>
        <dbReference type="Proteomes" id="UP001186944"/>
    </source>
</evidence>
<gene>
    <name evidence="2" type="ORF">FSP39_001898</name>
</gene>
<comment type="caution">
    <text evidence="2">The sequence shown here is derived from an EMBL/GenBank/DDBJ whole genome shotgun (WGS) entry which is preliminary data.</text>
</comment>
<feature type="region of interest" description="Disordered" evidence="1">
    <location>
        <begin position="1"/>
        <end position="74"/>
    </location>
</feature>
<protein>
    <submittedName>
        <fullName evidence="2">Uncharacterized protein</fullName>
    </submittedName>
</protein>
<feature type="compositionally biased region" description="Basic and acidic residues" evidence="1">
    <location>
        <begin position="26"/>
        <end position="35"/>
    </location>
</feature>
<reference evidence="2" key="1">
    <citation type="submission" date="2019-08" db="EMBL/GenBank/DDBJ databases">
        <title>The improved chromosome-level genome for the pearl oyster Pinctada fucata martensii using PacBio sequencing and Hi-C.</title>
        <authorList>
            <person name="Zheng Z."/>
        </authorList>
    </citation>
    <scope>NUCLEOTIDE SEQUENCE</scope>
    <source>
        <strain evidence="2">ZZ-2019</strain>
        <tissue evidence="2">Adductor muscle</tissue>
    </source>
</reference>
<organism evidence="2 3">
    <name type="scientific">Pinctada imbricata</name>
    <name type="common">Atlantic pearl-oyster</name>
    <name type="synonym">Pinctada martensii</name>
    <dbReference type="NCBI Taxonomy" id="66713"/>
    <lineage>
        <taxon>Eukaryota</taxon>
        <taxon>Metazoa</taxon>
        <taxon>Spiralia</taxon>
        <taxon>Lophotrochozoa</taxon>
        <taxon>Mollusca</taxon>
        <taxon>Bivalvia</taxon>
        <taxon>Autobranchia</taxon>
        <taxon>Pteriomorphia</taxon>
        <taxon>Pterioida</taxon>
        <taxon>Pterioidea</taxon>
        <taxon>Pteriidae</taxon>
        <taxon>Pinctada</taxon>
    </lineage>
</organism>
<proteinExistence type="predicted"/>
<dbReference type="EMBL" id="VSWD01000002">
    <property type="protein sequence ID" value="KAK3106879.1"/>
    <property type="molecule type" value="Genomic_DNA"/>
</dbReference>
<dbReference type="Proteomes" id="UP001186944">
    <property type="component" value="Unassembled WGS sequence"/>
</dbReference>
<evidence type="ECO:0000256" key="1">
    <source>
        <dbReference type="SAM" id="MobiDB-lite"/>
    </source>
</evidence>
<sequence>MASNVAEENDQPQAASSRSTRKRKCDSKTTNEIKRLLTTNSESEGTRCRNRVLQTTSGSDEIESESRFDPSDFPPTMTSEWDFAVEYFDAMGLSTDVNVDYAPEEFFKQYVQKIICSNNKASGYFAIQNSVLIKSIEKNVREIFDVMTFDVKDLNICATDNSFCHDSLKQVEETERAMEIWFRSSEAVRDPEMMNFFMTLMVHAREFIEKLKKLVVSIKRNSGVPKEANYHMLFVYFIKMFNLQVSFCPDVESHDLVMRGFREQDLEAIEYNITSTPDIVISHRNYSRDEKILAVIESPSKETETYLSTTVTGRHAGDLLVHLPHSAYGDGLLGMIRQQTRVTLTFLQPEEGYLQSLKTGCDIGGKEACMIVNTPCNLLTKEGRNKLIGPLLKLYVIQKWSLLHN</sequence>
<keyword evidence="3" id="KW-1185">Reference proteome</keyword>
<evidence type="ECO:0000313" key="2">
    <source>
        <dbReference type="EMBL" id="KAK3106879.1"/>
    </source>
</evidence>
<accession>A0AA89CAE9</accession>
<dbReference type="AlphaFoldDB" id="A0AA89CAE9"/>